<evidence type="ECO:0000256" key="1">
    <source>
        <dbReference type="SAM" id="MobiDB-lite"/>
    </source>
</evidence>
<feature type="domain" description="Protein kinase" evidence="2">
    <location>
        <begin position="1"/>
        <end position="220"/>
    </location>
</feature>
<evidence type="ECO:0000313" key="3">
    <source>
        <dbReference type="EMBL" id="GES72825.1"/>
    </source>
</evidence>
<dbReference type="Pfam" id="PF08238">
    <property type="entry name" value="Sel1"/>
    <property type="match status" value="3"/>
</dbReference>
<organism evidence="3 4">
    <name type="scientific">Rhizophagus clarus</name>
    <dbReference type="NCBI Taxonomy" id="94130"/>
    <lineage>
        <taxon>Eukaryota</taxon>
        <taxon>Fungi</taxon>
        <taxon>Fungi incertae sedis</taxon>
        <taxon>Mucoromycota</taxon>
        <taxon>Glomeromycotina</taxon>
        <taxon>Glomeromycetes</taxon>
        <taxon>Glomerales</taxon>
        <taxon>Glomeraceae</taxon>
        <taxon>Rhizophagus</taxon>
    </lineage>
</organism>
<gene>
    <name evidence="3" type="ORF">RCL2_000037200</name>
</gene>
<keyword evidence="3" id="KW-0418">Kinase</keyword>
<evidence type="ECO:0000259" key="2">
    <source>
        <dbReference type="PROSITE" id="PS50011"/>
    </source>
</evidence>
<dbReference type="SUPFAM" id="SSF81901">
    <property type="entry name" value="HCP-like"/>
    <property type="match status" value="1"/>
</dbReference>
<dbReference type="PRINTS" id="PR00109">
    <property type="entry name" value="TYRKINASE"/>
</dbReference>
<dbReference type="InterPro" id="IPR011009">
    <property type="entry name" value="Kinase-like_dom_sf"/>
</dbReference>
<dbReference type="Pfam" id="PF07714">
    <property type="entry name" value="PK_Tyr_Ser-Thr"/>
    <property type="match status" value="1"/>
</dbReference>
<dbReference type="Gene3D" id="1.10.510.10">
    <property type="entry name" value="Transferase(Phosphotransferase) domain 1"/>
    <property type="match status" value="1"/>
</dbReference>
<protein>
    <submittedName>
        <fullName evidence="3">Kinase-like domain-containing protein</fullName>
    </submittedName>
</protein>
<proteinExistence type="predicted"/>
<dbReference type="InterPro" id="IPR051681">
    <property type="entry name" value="Ser/Thr_Kinases-Pseudokinases"/>
</dbReference>
<dbReference type="InterPro" id="IPR000719">
    <property type="entry name" value="Prot_kinase_dom"/>
</dbReference>
<comment type="caution">
    <text evidence="3">The sequence shown here is derived from an EMBL/GenBank/DDBJ whole genome shotgun (WGS) entry which is preliminary data.</text>
</comment>
<dbReference type="PROSITE" id="PS50011">
    <property type="entry name" value="PROTEIN_KINASE_DOM"/>
    <property type="match status" value="1"/>
</dbReference>
<dbReference type="PANTHER" id="PTHR44329:SF6">
    <property type="entry name" value="RECEPTOR-INTERACTING SERINE_THREONINE-PROTEIN KINASE 1"/>
    <property type="match status" value="1"/>
</dbReference>
<dbReference type="GO" id="GO:0005524">
    <property type="term" value="F:ATP binding"/>
    <property type="evidence" value="ECO:0007669"/>
    <property type="project" value="InterPro"/>
</dbReference>
<keyword evidence="3" id="KW-0808">Transferase</keyword>
<feature type="compositionally biased region" description="Basic residues" evidence="1">
    <location>
        <begin position="1355"/>
        <end position="1376"/>
    </location>
</feature>
<dbReference type="InterPro" id="IPR006597">
    <property type="entry name" value="Sel1-like"/>
</dbReference>
<evidence type="ECO:0000313" key="4">
    <source>
        <dbReference type="Proteomes" id="UP000615446"/>
    </source>
</evidence>
<dbReference type="OrthoDB" id="2332175at2759"/>
<accession>A0A8H3KRL5</accession>
<reference evidence="3" key="1">
    <citation type="submission" date="2019-10" db="EMBL/GenBank/DDBJ databases">
        <title>Conservation and host-specific expression of non-tandemly repeated heterogenous ribosome RNA gene in arbuscular mycorrhizal fungi.</title>
        <authorList>
            <person name="Maeda T."/>
            <person name="Kobayashi Y."/>
            <person name="Nakagawa T."/>
            <person name="Ezawa T."/>
            <person name="Yamaguchi K."/>
            <person name="Bino T."/>
            <person name="Nishimoto Y."/>
            <person name="Shigenobu S."/>
            <person name="Kawaguchi M."/>
        </authorList>
    </citation>
    <scope>NUCLEOTIDE SEQUENCE</scope>
    <source>
        <strain evidence="3">HR1</strain>
    </source>
</reference>
<sequence>MTSNSEVDKRKAYKQNKYKNIIKFLDNGNVDFDDLNHSFVSEYADSNTLENYLKDNFNMLVWDTKLQFAIQIADAISYMHKANIIHNNLNSDNILVHRNMIKLADFGLSRRACYSDSLTPYLDPQRFQERAIVCHYKENEKSDVYSVGVLLWEISSGKKPFKFNTICNRIWELMFEISRGKREVPVPNTPIDYVNLYKKCWQHNPDDRPDMEQVLSNLKLINLNTNEILTNDLLPLYEGSIQNGMNEKDCIQLIKQHVNSKNKSEDEIFNYLLNCKDRQQNIVIFLAKLYQHGIGTEKNEIKAFELYKEAYEKNHISSMYMLGHCYKYGIGTENNDSKAFEKHAKETMLTPSANRGHVNSISNLGYCYQFGIGTKKDEIEAIKLYKKAAERSNVYRTSIVYDSDSDNDNLMSLDYTVDEEIFDQSSENDDNSMDFDYVEQSSSRTLKNFMKLFESLENDDDLMDFDHNEISDQSSSRTLKNIFECSNEQIIRHFKLNHGIIITGENIRPSVRAINVKDGELKMSLYKGQPLVYTISSDNDGPFDMCINFPIVEIIYNGNLVESFSKYKDNDETLHEFYGHFLVRRFLAGGQLFIKDFNLATSTQIDILKFYLYYVYNSAKYSLEIQLNDLFNLNLLPKIVAMDGELLNTHEKLTKWMNDLCQRKIVAIISYNNLIPVTQLKHSELSIDDLETFNEKQPGVANFVRRLSLEEWIGDEVHDNLMSWTENFNLFQGLIFNNNHEIEISKKVAINFVEIPQVNFNDKSYCNLIIPSTNIEVNLISNKIFSTKDLSTLPFIKSNVKNYEDHAHILLKCERYEILLNKEHVKPTKEFEQLIENALNSMNPLEALQNIFNEYGHIFPQRIVLGRSLKSILSGSHICTKGTIDFILESPLIESLKHRLDCLNILYSLNISYFLTQEGEVVEKNDLFNWIQNTNNNLEIIEFDNIIPLYEILEIEQQRKIDNILKNDSRIIMTGITDLKDLDNNNIVHFKRINLNSKSVLKDEDYEVFGSIITENNAKLEDIYVNFGLFDLNGFHAIIKKSKKTSIVITKCYVLWMIVGNPSKLSTFSPNNRDFQVNCARTSIKLQTGKSNYYIKTPPLPISQEYNNTISVHAYYPSTNYEPINIIKIIGWNDKYIKFQITYNEDDAHLNGVKIELHICYLSTTHKNLKIDYEERECSLNLIGYTLAKKNLNYKLPNEIKSEAKSGLTSDSDIEMVIDDERTSSRMNMNTNKDVIRVPHKKSKKCIIKSEDLIKVLNFINDNFGIWYRNHKTACKKAMEVNNINRDNKALYNKIHSTFKAVIKLNKTGTNNAIIWENDKIYELVMKIYEKTKERENNEERILAKKRKNDEKRIPAKKRKNNKKRRNKKRKNNKKGKNNEVQINTNNVNKMTINDKVTPDYSSEICDMVNKIGNEMRVNFNKLHETIGHIDKLRNEISELSEKLQNMDN</sequence>
<name>A0A8H3KRL5_9GLOM</name>
<feature type="region of interest" description="Disordered" evidence="1">
    <location>
        <begin position="1336"/>
        <end position="1384"/>
    </location>
</feature>
<dbReference type="SUPFAM" id="SSF56112">
    <property type="entry name" value="Protein kinase-like (PK-like)"/>
    <property type="match status" value="1"/>
</dbReference>
<dbReference type="Proteomes" id="UP000615446">
    <property type="component" value="Unassembled WGS sequence"/>
</dbReference>
<dbReference type="SMART" id="SM00671">
    <property type="entry name" value="SEL1"/>
    <property type="match status" value="3"/>
</dbReference>
<dbReference type="InterPro" id="IPR001245">
    <property type="entry name" value="Ser-Thr/Tyr_kinase_cat_dom"/>
</dbReference>
<dbReference type="InterPro" id="IPR011990">
    <property type="entry name" value="TPR-like_helical_dom_sf"/>
</dbReference>
<dbReference type="GO" id="GO:0004674">
    <property type="term" value="F:protein serine/threonine kinase activity"/>
    <property type="evidence" value="ECO:0007669"/>
    <property type="project" value="TreeGrafter"/>
</dbReference>
<dbReference type="EMBL" id="BLAL01000004">
    <property type="protein sequence ID" value="GES72825.1"/>
    <property type="molecule type" value="Genomic_DNA"/>
</dbReference>
<dbReference type="PANTHER" id="PTHR44329">
    <property type="entry name" value="SERINE/THREONINE-PROTEIN KINASE TNNI3K-RELATED"/>
    <property type="match status" value="1"/>
</dbReference>
<dbReference type="Gene3D" id="1.25.40.10">
    <property type="entry name" value="Tetratricopeptide repeat domain"/>
    <property type="match status" value="2"/>
</dbReference>
<feature type="compositionally biased region" description="Basic and acidic residues" evidence="1">
    <location>
        <begin position="1336"/>
        <end position="1354"/>
    </location>
</feature>